<evidence type="ECO:0000256" key="6">
    <source>
        <dbReference type="ARBA" id="ARBA00023136"/>
    </source>
</evidence>
<evidence type="ECO:0000256" key="5">
    <source>
        <dbReference type="ARBA" id="ARBA00022989"/>
    </source>
</evidence>
<dbReference type="PANTHER" id="PTHR43829:SF9">
    <property type="entry name" value="AQUAPORIN-9"/>
    <property type="match status" value="1"/>
</dbReference>
<feature type="transmembrane region" description="Helical" evidence="8">
    <location>
        <begin position="165"/>
        <end position="186"/>
    </location>
</feature>
<evidence type="ECO:0000313" key="9">
    <source>
        <dbReference type="EMBL" id="ASV66848.1"/>
    </source>
</evidence>
<dbReference type="PANTHER" id="PTHR43829">
    <property type="entry name" value="AQUAPORIN OR AQUAGLYCEROPORIN RELATED"/>
    <property type="match status" value="1"/>
</dbReference>
<keyword evidence="4 7" id="KW-0812">Transmembrane</keyword>
<sequence>MSDIFIGELIGTFILVVFGVGAGANLNLNKTFANGGGWIVTSFAWGFAVAFGVYVSDFFGAGGHLNPAVTLAAALAGSIEWGAVAYYVSGQMIGAFIGAAFVILYFYPHWKATSDQGTKLGVFSTSPAIKNTPFNFISEVLGTFILVFGLNAIGLNSFAEGLNPLIVGFFIAAIGMSLGGTTGYAINPARDLGPRLAHALLPIPGKGSSDWGYAWIPVVGPLVGAVLATFVFQSLF</sequence>
<comment type="similarity">
    <text evidence="2 7">Belongs to the MIP/aquaporin (TC 1.A.8) family.</text>
</comment>
<dbReference type="Proteomes" id="UP000215137">
    <property type="component" value="Chromosome"/>
</dbReference>
<evidence type="ECO:0000256" key="8">
    <source>
        <dbReference type="SAM" id="Phobius"/>
    </source>
</evidence>
<dbReference type="RefSeq" id="WP_095370423.1">
    <property type="nucleotide sequence ID" value="NZ_CP022983.1"/>
</dbReference>
<dbReference type="EMBL" id="CP022983">
    <property type="protein sequence ID" value="ASV66848.1"/>
    <property type="molecule type" value="Genomic_DNA"/>
</dbReference>
<dbReference type="InterPro" id="IPR050363">
    <property type="entry name" value="MIP/Aquaporin"/>
</dbReference>
<dbReference type="InterPro" id="IPR023271">
    <property type="entry name" value="Aquaporin-like"/>
</dbReference>
<keyword evidence="3 7" id="KW-0813">Transport</keyword>
<organism evidence="9 10">
    <name type="scientific">Cytobacillus kochii</name>
    <dbReference type="NCBI Taxonomy" id="859143"/>
    <lineage>
        <taxon>Bacteria</taxon>
        <taxon>Bacillati</taxon>
        <taxon>Bacillota</taxon>
        <taxon>Bacilli</taxon>
        <taxon>Bacillales</taxon>
        <taxon>Bacillaceae</taxon>
        <taxon>Cytobacillus</taxon>
    </lineage>
</organism>
<dbReference type="SUPFAM" id="SSF81338">
    <property type="entry name" value="Aquaporin-like"/>
    <property type="match status" value="1"/>
</dbReference>
<gene>
    <name evidence="9" type="ORF">CKF48_05640</name>
</gene>
<keyword evidence="5 8" id="KW-1133">Transmembrane helix</keyword>
<feature type="transmembrane region" description="Helical" evidence="8">
    <location>
        <begin position="93"/>
        <end position="110"/>
    </location>
</feature>
<evidence type="ECO:0000256" key="4">
    <source>
        <dbReference type="ARBA" id="ARBA00022692"/>
    </source>
</evidence>
<dbReference type="NCBIfam" id="TIGR00861">
    <property type="entry name" value="MIP"/>
    <property type="match status" value="1"/>
</dbReference>
<feature type="transmembrane region" description="Helical" evidence="8">
    <location>
        <begin position="68"/>
        <end position="88"/>
    </location>
</feature>
<feature type="transmembrane region" description="Helical" evidence="8">
    <location>
        <begin position="212"/>
        <end position="232"/>
    </location>
</feature>
<dbReference type="PROSITE" id="PS00221">
    <property type="entry name" value="MIP"/>
    <property type="match status" value="1"/>
</dbReference>
<dbReference type="InterPro" id="IPR000425">
    <property type="entry name" value="MIP"/>
</dbReference>
<dbReference type="PRINTS" id="PR00783">
    <property type="entry name" value="MINTRINSICP"/>
</dbReference>
<name>A0A248TF64_9BACI</name>
<comment type="subcellular location">
    <subcellularLocation>
        <location evidence="1">Membrane</location>
        <topology evidence="1">Multi-pass membrane protein</topology>
    </subcellularLocation>
</comment>
<evidence type="ECO:0000256" key="1">
    <source>
        <dbReference type="ARBA" id="ARBA00004141"/>
    </source>
</evidence>
<dbReference type="AlphaFoldDB" id="A0A248TF64"/>
<dbReference type="GO" id="GO:0015254">
    <property type="term" value="F:glycerol channel activity"/>
    <property type="evidence" value="ECO:0007669"/>
    <property type="project" value="TreeGrafter"/>
</dbReference>
<protein>
    <submittedName>
        <fullName evidence="9">Aquaporin</fullName>
    </submittedName>
</protein>
<accession>A0A248TF64</accession>
<dbReference type="GO" id="GO:0005886">
    <property type="term" value="C:plasma membrane"/>
    <property type="evidence" value="ECO:0007669"/>
    <property type="project" value="TreeGrafter"/>
</dbReference>
<keyword evidence="10" id="KW-1185">Reference proteome</keyword>
<dbReference type="OrthoDB" id="9807293at2"/>
<feature type="transmembrane region" description="Helical" evidence="8">
    <location>
        <begin position="38"/>
        <end position="56"/>
    </location>
</feature>
<dbReference type="Gene3D" id="1.20.1080.10">
    <property type="entry name" value="Glycerol uptake facilitator protein"/>
    <property type="match status" value="1"/>
</dbReference>
<dbReference type="KEGG" id="bko:CKF48_05640"/>
<evidence type="ECO:0000256" key="7">
    <source>
        <dbReference type="RuleBase" id="RU000477"/>
    </source>
</evidence>
<evidence type="ECO:0000256" key="3">
    <source>
        <dbReference type="ARBA" id="ARBA00022448"/>
    </source>
</evidence>
<reference evidence="9 10" key="1">
    <citation type="submission" date="2017-08" db="EMBL/GenBank/DDBJ databases">
        <title>Complete Genome Sequence of Bacillus kochii Oregon-R-modENCODE STRAIN BDGP4, isolated from Drosophila melanogaster gut.</title>
        <authorList>
            <person name="Wan K.H."/>
            <person name="Yu C."/>
            <person name="Park S."/>
            <person name="Hammonds A.S."/>
            <person name="Booth B.W."/>
            <person name="Celniker S.E."/>
        </authorList>
    </citation>
    <scope>NUCLEOTIDE SEQUENCE [LARGE SCALE GENOMIC DNA]</scope>
    <source>
        <strain evidence="9 10">BDGP4</strain>
    </source>
</reference>
<evidence type="ECO:0000256" key="2">
    <source>
        <dbReference type="ARBA" id="ARBA00006175"/>
    </source>
</evidence>
<feature type="transmembrane region" description="Helical" evidence="8">
    <location>
        <begin position="6"/>
        <end position="26"/>
    </location>
</feature>
<dbReference type="InterPro" id="IPR022357">
    <property type="entry name" value="MIP_CS"/>
</dbReference>
<evidence type="ECO:0000313" key="10">
    <source>
        <dbReference type="Proteomes" id="UP000215137"/>
    </source>
</evidence>
<dbReference type="Pfam" id="PF00230">
    <property type="entry name" value="MIP"/>
    <property type="match status" value="1"/>
</dbReference>
<keyword evidence="6 8" id="KW-0472">Membrane</keyword>
<feature type="transmembrane region" description="Helical" evidence="8">
    <location>
        <begin position="134"/>
        <end position="153"/>
    </location>
</feature>
<proteinExistence type="inferred from homology"/>